<dbReference type="GO" id="GO:0004674">
    <property type="term" value="F:protein serine/threonine kinase activity"/>
    <property type="evidence" value="ECO:0007669"/>
    <property type="project" value="UniProtKB-KW"/>
</dbReference>
<protein>
    <submittedName>
        <fullName evidence="3">Histidine kinase-like ATPase domain-containing protein</fullName>
    </submittedName>
</protein>
<evidence type="ECO:0000313" key="4">
    <source>
        <dbReference type="Proteomes" id="UP000182740"/>
    </source>
</evidence>
<name>A0A1K1SLK0_9PSEU</name>
<dbReference type="Proteomes" id="UP000182740">
    <property type="component" value="Unassembled WGS sequence"/>
</dbReference>
<dbReference type="AlphaFoldDB" id="A0A1K1SLK0"/>
<sequence>MRGLPGQWQPGCVHSCYCGCDHGPGWEILFPGRPGEVPKVTRGSFEFDAEPAQVGLVRSWVRERLAGGDVPAEVVADVVLIAGELAANAVRHAAGPLRALLVRADAAVWIGVEDSGGSAWFDPVAPDVAPTGTGLTLVAACAGRRGHFHRPDGGKTVWAEVPFAS</sequence>
<dbReference type="SUPFAM" id="SSF55874">
    <property type="entry name" value="ATPase domain of HSP90 chaperone/DNA topoisomerase II/histidine kinase"/>
    <property type="match status" value="1"/>
</dbReference>
<accession>A0A1K1SLK0</accession>
<keyword evidence="1" id="KW-0723">Serine/threonine-protein kinase</keyword>
<dbReference type="PANTHER" id="PTHR35526">
    <property type="entry name" value="ANTI-SIGMA-F FACTOR RSBW-RELATED"/>
    <property type="match status" value="1"/>
</dbReference>
<proteinExistence type="predicted"/>
<evidence type="ECO:0000256" key="1">
    <source>
        <dbReference type="ARBA" id="ARBA00022527"/>
    </source>
</evidence>
<dbReference type="PANTHER" id="PTHR35526:SF3">
    <property type="entry name" value="ANTI-SIGMA-F FACTOR RSBW"/>
    <property type="match status" value="1"/>
</dbReference>
<keyword evidence="3" id="KW-0418">Kinase</keyword>
<reference evidence="4" key="1">
    <citation type="submission" date="2016-11" db="EMBL/GenBank/DDBJ databases">
        <authorList>
            <person name="Varghese N."/>
            <person name="Submissions S."/>
        </authorList>
    </citation>
    <scope>NUCLEOTIDE SEQUENCE [LARGE SCALE GENOMIC DNA]</scope>
    <source>
        <strain evidence="4">DSM 44671</strain>
    </source>
</reference>
<dbReference type="CDD" id="cd16936">
    <property type="entry name" value="HATPase_RsbW-like"/>
    <property type="match status" value="1"/>
</dbReference>
<dbReference type="Gene3D" id="3.30.565.10">
    <property type="entry name" value="Histidine kinase-like ATPase, C-terminal domain"/>
    <property type="match status" value="1"/>
</dbReference>
<feature type="domain" description="Histidine kinase/HSP90-like ATPase" evidence="2">
    <location>
        <begin position="47"/>
        <end position="159"/>
    </location>
</feature>
<dbReference type="STRING" id="546364.SAMN04489730_6069"/>
<dbReference type="InterPro" id="IPR036890">
    <property type="entry name" value="HATPase_C_sf"/>
</dbReference>
<keyword evidence="3" id="KW-0808">Transferase</keyword>
<gene>
    <name evidence="3" type="ORF">SAMN04489730_6069</name>
</gene>
<dbReference type="EMBL" id="FPJG01000006">
    <property type="protein sequence ID" value="SFW85203.1"/>
    <property type="molecule type" value="Genomic_DNA"/>
</dbReference>
<evidence type="ECO:0000313" key="3">
    <source>
        <dbReference type="EMBL" id="SFW85203.1"/>
    </source>
</evidence>
<keyword evidence="4" id="KW-1185">Reference proteome</keyword>
<evidence type="ECO:0000259" key="2">
    <source>
        <dbReference type="Pfam" id="PF13581"/>
    </source>
</evidence>
<dbReference type="InterPro" id="IPR003594">
    <property type="entry name" value="HATPase_dom"/>
</dbReference>
<dbReference type="Pfam" id="PF13581">
    <property type="entry name" value="HATPase_c_2"/>
    <property type="match status" value="1"/>
</dbReference>
<organism evidence="3 4">
    <name type="scientific">Amycolatopsis australiensis</name>
    <dbReference type="NCBI Taxonomy" id="546364"/>
    <lineage>
        <taxon>Bacteria</taxon>
        <taxon>Bacillati</taxon>
        <taxon>Actinomycetota</taxon>
        <taxon>Actinomycetes</taxon>
        <taxon>Pseudonocardiales</taxon>
        <taxon>Pseudonocardiaceae</taxon>
        <taxon>Amycolatopsis</taxon>
    </lineage>
</organism>
<dbReference type="InterPro" id="IPR050267">
    <property type="entry name" value="Anti-sigma-factor_SerPK"/>
</dbReference>